<dbReference type="EMBL" id="CAHS01000015">
    <property type="protein sequence ID" value="CCG87906.1"/>
    <property type="molecule type" value="Genomic_DNA"/>
</dbReference>
<accession>V5ZA46</accession>
<name>V5ZA46_9GAMM</name>
<protein>
    <submittedName>
        <fullName evidence="1">Uncharacterized protein</fullName>
    </submittedName>
</protein>
<dbReference type="AlphaFoldDB" id="V5ZA46"/>
<sequence>MMNLIKAASITAATLMLNSCIIAPPWHGAGYYDGYYY</sequence>
<reference evidence="1 2" key="1">
    <citation type="journal article" date="2013" name="Syst. Appl. Microbiol.">
        <title>Phylogenetic position and virulence apparatus of the pear flower necrosis pathogen Erwinia piriflorinigrans CFBP 5888T as assessed by comparative genomics.</title>
        <authorList>
            <person name="Smits T.H."/>
            <person name="Rezzonico F."/>
            <person name="Lopez M.M."/>
            <person name="Blom J."/>
            <person name="Goesmann A."/>
            <person name="Frey J.E."/>
            <person name="Duffy B."/>
        </authorList>
    </citation>
    <scope>NUCLEOTIDE SEQUENCE [LARGE SCALE GENOMIC DNA]</scope>
    <source>
        <strain evidence="2">CFBP5888</strain>
    </source>
</reference>
<evidence type="ECO:0000313" key="2">
    <source>
        <dbReference type="Proteomes" id="UP000018217"/>
    </source>
</evidence>
<organism evidence="1 2">
    <name type="scientific">Erwinia piriflorinigrans CFBP 5888</name>
    <dbReference type="NCBI Taxonomy" id="1161919"/>
    <lineage>
        <taxon>Bacteria</taxon>
        <taxon>Pseudomonadati</taxon>
        <taxon>Pseudomonadota</taxon>
        <taxon>Gammaproteobacteria</taxon>
        <taxon>Enterobacterales</taxon>
        <taxon>Erwiniaceae</taxon>
        <taxon>Erwinia</taxon>
    </lineage>
</organism>
<gene>
    <name evidence="1" type="ORF">EPIR_2543</name>
</gene>
<proteinExistence type="predicted"/>
<comment type="caution">
    <text evidence="1">The sequence shown here is derived from an EMBL/GenBank/DDBJ whole genome shotgun (WGS) entry which is preliminary data.</text>
</comment>
<evidence type="ECO:0000313" key="1">
    <source>
        <dbReference type="EMBL" id="CCG87906.1"/>
    </source>
</evidence>
<keyword evidence="2" id="KW-1185">Reference proteome</keyword>
<dbReference type="Proteomes" id="UP000018217">
    <property type="component" value="Unassembled WGS sequence"/>
</dbReference>